<keyword evidence="2" id="KW-1185">Reference proteome</keyword>
<dbReference type="VEuPathDB" id="FungiDB:PV07_12825"/>
<dbReference type="OrthoDB" id="21416at2759"/>
<name>A0A0D1Z239_9EURO</name>
<feature type="non-terminal residue" evidence="1">
    <location>
        <position position="1"/>
    </location>
</feature>
<accession>A0A0D1Z239</accession>
<dbReference type="Proteomes" id="UP000054466">
    <property type="component" value="Unassembled WGS sequence"/>
</dbReference>
<evidence type="ECO:0000313" key="2">
    <source>
        <dbReference type="Proteomes" id="UP000054466"/>
    </source>
</evidence>
<proteinExistence type="predicted"/>
<dbReference type="EMBL" id="KN847222">
    <property type="protein sequence ID" value="KIW21746.1"/>
    <property type="molecule type" value="Genomic_DNA"/>
</dbReference>
<evidence type="ECO:0000313" key="1">
    <source>
        <dbReference type="EMBL" id="KIW21746.1"/>
    </source>
</evidence>
<dbReference type="RefSeq" id="XP_016241962.1">
    <property type="nucleotide sequence ID" value="XM_016400393.1"/>
</dbReference>
<dbReference type="GeneID" id="27352019"/>
<reference evidence="1 2" key="1">
    <citation type="submission" date="2015-01" db="EMBL/GenBank/DDBJ databases">
        <title>The Genome Sequence of Cladophialophora immunda CBS83496.</title>
        <authorList>
            <consortium name="The Broad Institute Genomics Platform"/>
            <person name="Cuomo C."/>
            <person name="de Hoog S."/>
            <person name="Gorbushina A."/>
            <person name="Stielow B."/>
            <person name="Teixiera M."/>
            <person name="Abouelleil A."/>
            <person name="Chapman S.B."/>
            <person name="Priest M."/>
            <person name="Young S.K."/>
            <person name="Wortman J."/>
            <person name="Nusbaum C."/>
            <person name="Birren B."/>
        </authorList>
    </citation>
    <scope>NUCLEOTIDE SEQUENCE [LARGE SCALE GENOMIC DNA]</scope>
    <source>
        <strain evidence="1 2">CBS 83496</strain>
    </source>
</reference>
<sequence length="124" mass="14081">LNLADAARHHHDDHSIPSLFTELVVSTDADSDFAPDHFGVSPPSPSSEDAVWLDNPRHLEIAEQALRLTRDARPKEARRLLESENLKWVRDKDFWLFGGGPKADTDTVRYRAPRHVDTDQWACS</sequence>
<organism evidence="1 2">
    <name type="scientific">Cladophialophora immunda</name>
    <dbReference type="NCBI Taxonomy" id="569365"/>
    <lineage>
        <taxon>Eukaryota</taxon>
        <taxon>Fungi</taxon>
        <taxon>Dikarya</taxon>
        <taxon>Ascomycota</taxon>
        <taxon>Pezizomycotina</taxon>
        <taxon>Eurotiomycetes</taxon>
        <taxon>Chaetothyriomycetidae</taxon>
        <taxon>Chaetothyriales</taxon>
        <taxon>Herpotrichiellaceae</taxon>
        <taxon>Cladophialophora</taxon>
    </lineage>
</organism>
<dbReference type="HOGENOM" id="CLU_2009324_0_0_1"/>
<gene>
    <name evidence="1" type="ORF">PV07_12825</name>
</gene>
<dbReference type="AlphaFoldDB" id="A0A0D1Z239"/>
<protein>
    <submittedName>
        <fullName evidence="1">Uncharacterized protein</fullName>
    </submittedName>
</protein>